<feature type="region of interest" description="Disordered" evidence="1">
    <location>
        <begin position="80"/>
        <end position="167"/>
    </location>
</feature>
<evidence type="ECO:0000256" key="2">
    <source>
        <dbReference type="SAM" id="Phobius"/>
    </source>
</evidence>
<dbReference type="STRING" id="446469.Sked_21790"/>
<feature type="transmembrane region" description="Helical" evidence="2">
    <location>
        <begin position="37"/>
        <end position="54"/>
    </location>
</feature>
<keyword evidence="2" id="KW-1133">Transmembrane helix</keyword>
<evidence type="ECO:0008006" key="5">
    <source>
        <dbReference type="Google" id="ProtNLM"/>
    </source>
</evidence>
<keyword evidence="2" id="KW-0812">Transmembrane</keyword>
<dbReference type="InterPro" id="IPR021449">
    <property type="entry name" value="DUF3099"/>
</dbReference>
<evidence type="ECO:0000256" key="1">
    <source>
        <dbReference type="SAM" id="MobiDB-lite"/>
    </source>
</evidence>
<name>D1BIC2_SANKS</name>
<sequence length="167" mass="17999">MKTPGTRGRSEHRDEVYRITNAADSLRQDQSRRAKRYLIQMGLRLVCFAGAFFADGWLMWALLAGAVLLPYAAVISANETRTKGQETEGPLMEYYQLPSAEGATGPMGPRPAAAPEEPPSYVYVVDPEGPADGTTPPTTPEPGEDGTRGPAPDDDAGTTAPHEEKRP</sequence>
<dbReference type="HOGENOM" id="CLU_135646_0_0_11"/>
<dbReference type="RefSeq" id="WP_012867168.1">
    <property type="nucleotide sequence ID" value="NC_013521.1"/>
</dbReference>
<dbReference type="OrthoDB" id="4229919at2"/>
<keyword evidence="2" id="KW-0472">Membrane</keyword>
<keyword evidence="4" id="KW-1185">Reference proteome</keyword>
<dbReference type="KEGG" id="ske:Sked_21790"/>
<accession>D1BIC2</accession>
<gene>
    <name evidence="3" type="ordered locus">Sked_21790</name>
</gene>
<evidence type="ECO:0000313" key="4">
    <source>
        <dbReference type="Proteomes" id="UP000000322"/>
    </source>
</evidence>
<feature type="compositionally biased region" description="Low complexity" evidence="1">
    <location>
        <begin position="126"/>
        <end position="136"/>
    </location>
</feature>
<dbReference type="EMBL" id="CP001819">
    <property type="protein sequence ID" value="ACZ22099.1"/>
    <property type="molecule type" value="Genomic_DNA"/>
</dbReference>
<feature type="compositionally biased region" description="Low complexity" evidence="1">
    <location>
        <begin position="102"/>
        <end position="115"/>
    </location>
</feature>
<reference evidence="3 4" key="1">
    <citation type="journal article" date="2009" name="Stand. Genomic Sci.">
        <title>Complete genome sequence of Sanguibacter keddieii type strain (ST-74).</title>
        <authorList>
            <person name="Ivanova N."/>
            <person name="Sikorski J."/>
            <person name="Sims D."/>
            <person name="Brettin T."/>
            <person name="Detter J.C."/>
            <person name="Han C."/>
            <person name="Lapidus A."/>
            <person name="Copeland A."/>
            <person name="Glavina Del Rio T."/>
            <person name="Nolan M."/>
            <person name="Chen F."/>
            <person name="Lucas S."/>
            <person name="Tice H."/>
            <person name="Cheng J.F."/>
            <person name="Bruce D."/>
            <person name="Goodwin L."/>
            <person name="Pitluck S."/>
            <person name="Pati A."/>
            <person name="Mavromatis K."/>
            <person name="Chen A."/>
            <person name="Palaniappan K."/>
            <person name="D'haeseleer P."/>
            <person name="Chain P."/>
            <person name="Bristow J."/>
            <person name="Eisen J.A."/>
            <person name="Markowitz V."/>
            <person name="Hugenholtz P."/>
            <person name="Goker M."/>
            <person name="Pukall R."/>
            <person name="Klenk H.P."/>
            <person name="Kyrpides N.C."/>
        </authorList>
    </citation>
    <scope>NUCLEOTIDE SEQUENCE [LARGE SCALE GENOMIC DNA]</scope>
    <source>
        <strain evidence="4">ATCC 51767 / DSM 10542 / NCFB 3025 / ST-74</strain>
    </source>
</reference>
<dbReference type="Proteomes" id="UP000000322">
    <property type="component" value="Chromosome"/>
</dbReference>
<dbReference type="AlphaFoldDB" id="D1BIC2"/>
<dbReference type="Pfam" id="PF11298">
    <property type="entry name" value="DUF3099"/>
    <property type="match status" value="1"/>
</dbReference>
<protein>
    <recommendedName>
        <fullName evidence="5">DUF3099 domain-containing protein</fullName>
    </recommendedName>
</protein>
<proteinExistence type="predicted"/>
<organism evidence="3 4">
    <name type="scientific">Sanguibacter keddieii (strain ATCC 51767 / DSM 10542 / NCFB 3025 / ST-74)</name>
    <dbReference type="NCBI Taxonomy" id="446469"/>
    <lineage>
        <taxon>Bacteria</taxon>
        <taxon>Bacillati</taxon>
        <taxon>Actinomycetota</taxon>
        <taxon>Actinomycetes</taxon>
        <taxon>Micrococcales</taxon>
        <taxon>Sanguibacteraceae</taxon>
        <taxon>Sanguibacter</taxon>
    </lineage>
</organism>
<evidence type="ECO:0000313" key="3">
    <source>
        <dbReference type="EMBL" id="ACZ22099.1"/>
    </source>
</evidence>